<sequence length="114" mass="12747">LHENPEQLRAFTVICDHMLCNDSEQMLMLLTGVGGTGKSHVIHAIRTLFTHCSHDNEILFSAPTGSAACIIDGYTIHALTFLGIRTSRKNTEELEDMWQNVRYLVLDEVSMISA</sequence>
<dbReference type="InterPro" id="IPR010285">
    <property type="entry name" value="DNA_helicase_pif1-like_DEAD"/>
</dbReference>
<keyword evidence="1" id="KW-0547">Nucleotide-binding</keyword>
<dbReference type="GO" id="GO:0006310">
    <property type="term" value="P:DNA recombination"/>
    <property type="evidence" value="ECO:0007669"/>
    <property type="project" value="UniProtKB-KW"/>
</dbReference>
<dbReference type="GO" id="GO:0043139">
    <property type="term" value="F:5'-3' DNA helicase activity"/>
    <property type="evidence" value="ECO:0007669"/>
    <property type="project" value="UniProtKB-EC"/>
</dbReference>
<keyword evidence="1" id="KW-0227">DNA damage</keyword>
<dbReference type="GO" id="GO:0005524">
    <property type="term" value="F:ATP binding"/>
    <property type="evidence" value="ECO:0007669"/>
    <property type="project" value="UniProtKB-KW"/>
</dbReference>
<evidence type="ECO:0000256" key="1">
    <source>
        <dbReference type="RuleBase" id="RU363044"/>
    </source>
</evidence>
<evidence type="ECO:0000313" key="4">
    <source>
        <dbReference type="Proteomes" id="UP000054018"/>
    </source>
</evidence>
<dbReference type="GO" id="GO:0016887">
    <property type="term" value="F:ATP hydrolysis activity"/>
    <property type="evidence" value="ECO:0007669"/>
    <property type="project" value="RHEA"/>
</dbReference>
<dbReference type="GO" id="GO:0006281">
    <property type="term" value="P:DNA repair"/>
    <property type="evidence" value="ECO:0007669"/>
    <property type="project" value="UniProtKB-KW"/>
</dbReference>
<reference evidence="3 4" key="1">
    <citation type="submission" date="2014-04" db="EMBL/GenBank/DDBJ databases">
        <authorList>
            <consortium name="DOE Joint Genome Institute"/>
            <person name="Kuo A."/>
            <person name="Kohler A."/>
            <person name="Costa M.D."/>
            <person name="Nagy L.G."/>
            <person name="Floudas D."/>
            <person name="Copeland A."/>
            <person name="Barry K.W."/>
            <person name="Cichocki N."/>
            <person name="Veneault-Fourrey C."/>
            <person name="LaButti K."/>
            <person name="Lindquist E.A."/>
            <person name="Lipzen A."/>
            <person name="Lundell T."/>
            <person name="Morin E."/>
            <person name="Murat C."/>
            <person name="Sun H."/>
            <person name="Tunlid A."/>
            <person name="Henrissat B."/>
            <person name="Grigoriev I.V."/>
            <person name="Hibbett D.S."/>
            <person name="Martin F."/>
            <person name="Nordberg H.P."/>
            <person name="Cantor M.N."/>
            <person name="Hua S.X."/>
        </authorList>
    </citation>
    <scope>NUCLEOTIDE SEQUENCE [LARGE SCALE GENOMIC DNA]</scope>
    <source>
        <strain evidence="3 4">441</strain>
    </source>
</reference>
<keyword evidence="1" id="KW-0347">Helicase</keyword>
<feature type="non-terminal residue" evidence="3">
    <location>
        <position position="1"/>
    </location>
</feature>
<organism evidence="3 4">
    <name type="scientific">Pisolithus microcarpus 441</name>
    <dbReference type="NCBI Taxonomy" id="765257"/>
    <lineage>
        <taxon>Eukaryota</taxon>
        <taxon>Fungi</taxon>
        <taxon>Dikarya</taxon>
        <taxon>Basidiomycota</taxon>
        <taxon>Agaricomycotina</taxon>
        <taxon>Agaricomycetes</taxon>
        <taxon>Agaricomycetidae</taxon>
        <taxon>Boletales</taxon>
        <taxon>Sclerodermatineae</taxon>
        <taxon>Pisolithaceae</taxon>
        <taxon>Pisolithus</taxon>
    </lineage>
</organism>
<dbReference type="SUPFAM" id="SSF52540">
    <property type="entry name" value="P-loop containing nucleoside triphosphate hydrolases"/>
    <property type="match status" value="1"/>
</dbReference>
<comment type="cofactor">
    <cofactor evidence="1">
        <name>Mg(2+)</name>
        <dbReference type="ChEBI" id="CHEBI:18420"/>
    </cofactor>
</comment>
<comment type="catalytic activity">
    <reaction evidence="1">
        <text>ATP + H2O = ADP + phosphate + H(+)</text>
        <dbReference type="Rhea" id="RHEA:13065"/>
        <dbReference type="ChEBI" id="CHEBI:15377"/>
        <dbReference type="ChEBI" id="CHEBI:15378"/>
        <dbReference type="ChEBI" id="CHEBI:30616"/>
        <dbReference type="ChEBI" id="CHEBI:43474"/>
        <dbReference type="ChEBI" id="CHEBI:456216"/>
        <dbReference type="EC" id="5.6.2.3"/>
    </reaction>
</comment>
<keyword evidence="1" id="KW-0233">DNA recombination</keyword>
<dbReference type="InterPro" id="IPR051055">
    <property type="entry name" value="PIF1_helicase"/>
</dbReference>
<keyword evidence="4" id="KW-1185">Reference proteome</keyword>
<dbReference type="OrthoDB" id="432234at2759"/>
<dbReference type="EMBL" id="KN833748">
    <property type="protein sequence ID" value="KIK21738.1"/>
    <property type="molecule type" value="Genomic_DNA"/>
</dbReference>
<comment type="similarity">
    <text evidence="1">Belongs to the helicase family.</text>
</comment>
<gene>
    <name evidence="3" type="ORF">PISMIDRAFT_85331</name>
</gene>
<keyword evidence="1" id="KW-0067">ATP-binding</keyword>
<dbReference type="STRING" id="765257.A0A0C9ZPP9"/>
<feature type="non-terminal residue" evidence="3">
    <location>
        <position position="114"/>
    </location>
</feature>
<dbReference type="HOGENOM" id="CLU_001613_2_2_1"/>
<evidence type="ECO:0000259" key="2">
    <source>
        <dbReference type="Pfam" id="PF05970"/>
    </source>
</evidence>
<keyword evidence="1" id="KW-0378">Hydrolase</keyword>
<reference evidence="4" key="2">
    <citation type="submission" date="2015-01" db="EMBL/GenBank/DDBJ databases">
        <title>Evolutionary Origins and Diversification of the Mycorrhizal Mutualists.</title>
        <authorList>
            <consortium name="DOE Joint Genome Institute"/>
            <consortium name="Mycorrhizal Genomics Consortium"/>
            <person name="Kohler A."/>
            <person name="Kuo A."/>
            <person name="Nagy L.G."/>
            <person name="Floudas D."/>
            <person name="Copeland A."/>
            <person name="Barry K.W."/>
            <person name="Cichocki N."/>
            <person name="Veneault-Fourrey C."/>
            <person name="LaButti K."/>
            <person name="Lindquist E.A."/>
            <person name="Lipzen A."/>
            <person name="Lundell T."/>
            <person name="Morin E."/>
            <person name="Murat C."/>
            <person name="Riley R."/>
            <person name="Ohm R."/>
            <person name="Sun H."/>
            <person name="Tunlid A."/>
            <person name="Henrissat B."/>
            <person name="Grigoriev I.V."/>
            <person name="Hibbett D.S."/>
            <person name="Martin F."/>
        </authorList>
    </citation>
    <scope>NUCLEOTIDE SEQUENCE [LARGE SCALE GENOMIC DNA]</scope>
    <source>
        <strain evidence="4">441</strain>
    </source>
</reference>
<dbReference type="PANTHER" id="PTHR47642">
    <property type="entry name" value="ATP-DEPENDENT DNA HELICASE"/>
    <property type="match status" value="1"/>
</dbReference>
<proteinExistence type="inferred from homology"/>
<dbReference type="PANTHER" id="PTHR47642:SF5">
    <property type="entry name" value="ATP-DEPENDENT DNA HELICASE"/>
    <property type="match status" value="1"/>
</dbReference>
<feature type="domain" description="DNA helicase Pif1-like DEAD-box helicase" evidence="2">
    <location>
        <begin position="4"/>
        <end position="113"/>
    </location>
</feature>
<keyword evidence="1" id="KW-0234">DNA repair</keyword>
<dbReference type="Gene3D" id="3.40.50.300">
    <property type="entry name" value="P-loop containing nucleotide triphosphate hydrolases"/>
    <property type="match status" value="1"/>
</dbReference>
<dbReference type="AlphaFoldDB" id="A0A0C9ZPP9"/>
<dbReference type="EC" id="5.6.2.3" evidence="1"/>
<dbReference type="Proteomes" id="UP000054018">
    <property type="component" value="Unassembled WGS sequence"/>
</dbReference>
<name>A0A0C9ZPP9_9AGAM</name>
<accession>A0A0C9ZPP9</accession>
<dbReference type="GO" id="GO:0000723">
    <property type="term" value="P:telomere maintenance"/>
    <property type="evidence" value="ECO:0007669"/>
    <property type="project" value="InterPro"/>
</dbReference>
<dbReference type="Pfam" id="PF05970">
    <property type="entry name" value="PIF1"/>
    <property type="match status" value="1"/>
</dbReference>
<evidence type="ECO:0000313" key="3">
    <source>
        <dbReference type="EMBL" id="KIK21738.1"/>
    </source>
</evidence>
<protein>
    <recommendedName>
        <fullName evidence="1">ATP-dependent DNA helicase</fullName>
        <ecNumber evidence="1">5.6.2.3</ecNumber>
    </recommendedName>
</protein>
<dbReference type="InterPro" id="IPR027417">
    <property type="entry name" value="P-loop_NTPase"/>
</dbReference>